<evidence type="ECO:0000256" key="4">
    <source>
        <dbReference type="ARBA" id="ARBA00023163"/>
    </source>
</evidence>
<dbReference type="CDD" id="cd05466">
    <property type="entry name" value="PBP2_LTTR_substrate"/>
    <property type="match status" value="1"/>
</dbReference>
<evidence type="ECO:0000313" key="6">
    <source>
        <dbReference type="EMBL" id="USG60223.1"/>
    </source>
</evidence>
<dbReference type="PANTHER" id="PTHR30346">
    <property type="entry name" value="TRANSCRIPTIONAL DUAL REGULATOR HCAR-RELATED"/>
    <property type="match status" value="1"/>
</dbReference>
<dbReference type="Gene3D" id="1.10.10.10">
    <property type="entry name" value="Winged helix-like DNA-binding domain superfamily/Winged helix DNA-binding domain"/>
    <property type="match status" value="1"/>
</dbReference>
<evidence type="ECO:0000256" key="3">
    <source>
        <dbReference type="ARBA" id="ARBA00023125"/>
    </source>
</evidence>
<dbReference type="InterPro" id="IPR000847">
    <property type="entry name" value="LysR_HTH_N"/>
</dbReference>
<dbReference type="PANTHER" id="PTHR30346:SF28">
    <property type="entry name" value="HTH-TYPE TRANSCRIPTIONAL REGULATOR CYNR"/>
    <property type="match status" value="1"/>
</dbReference>
<dbReference type="Pfam" id="PF03466">
    <property type="entry name" value="LysR_substrate"/>
    <property type="match status" value="1"/>
</dbReference>
<dbReference type="EMBL" id="CP098747">
    <property type="protein sequence ID" value="USG60223.1"/>
    <property type="molecule type" value="Genomic_DNA"/>
</dbReference>
<dbReference type="Gene3D" id="3.40.190.10">
    <property type="entry name" value="Periplasmic binding protein-like II"/>
    <property type="match status" value="2"/>
</dbReference>
<accession>A0ABY4VZ86</accession>
<keyword evidence="4" id="KW-0804">Transcription</keyword>
<proteinExistence type="inferred from homology"/>
<keyword evidence="3" id="KW-0238">DNA-binding</keyword>
<organism evidence="6 7">
    <name type="scientific">Sneathiella marina</name>
    <dbReference type="NCBI Taxonomy" id="2950108"/>
    <lineage>
        <taxon>Bacteria</taxon>
        <taxon>Pseudomonadati</taxon>
        <taxon>Pseudomonadota</taxon>
        <taxon>Alphaproteobacteria</taxon>
        <taxon>Sneathiellales</taxon>
        <taxon>Sneathiellaceae</taxon>
        <taxon>Sneathiella</taxon>
    </lineage>
</organism>
<dbReference type="InterPro" id="IPR036388">
    <property type="entry name" value="WH-like_DNA-bd_sf"/>
</dbReference>
<sequence>MDIYQLRYFLALVETNNFSRAAERAFVSQPTLSTGIKKLETELGLQLFSRESRTISLTEAGHRFLPRARTIIYEVNAAKQEVTRKTPVLRLQIGILRGIPTNRLATLLRDFNQSHPDVQASLKEGTQAQLQSWLYEQRIDIAFSTPPEEGYRGEFERLYSWKFLLSVPAEHGFASRSSIPLKRLDRLDFIHRTHCESGTDLTRTFANAGVNPHIVFRTDQDNKALALIGAGLGLCMMPDIHVAPEVVQIPVDGINIGRTIGLIWRGTDDNELIQSFRLFAASNEWRPNRTKTKNLDWAR</sequence>
<evidence type="ECO:0000313" key="7">
    <source>
        <dbReference type="Proteomes" id="UP001056291"/>
    </source>
</evidence>
<reference evidence="6" key="1">
    <citation type="submission" date="2022-06" db="EMBL/GenBank/DDBJ databases">
        <title>Sneathiella actinostolidae sp. nov., isolated from a sea anemonein the Western Pacific Ocean.</title>
        <authorList>
            <person name="Wei M.J."/>
        </authorList>
    </citation>
    <scope>NUCLEOTIDE SEQUENCE</scope>
    <source>
        <strain evidence="6">PHK-P5</strain>
    </source>
</reference>
<dbReference type="PROSITE" id="PS50931">
    <property type="entry name" value="HTH_LYSR"/>
    <property type="match status" value="1"/>
</dbReference>
<comment type="similarity">
    <text evidence="1">Belongs to the LysR transcriptional regulatory family.</text>
</comment>
<dbReference type="RefSeq" id="WP_251933032.1">
    <property type="nucleotide sequence ID" value="NZ_CP098747.1"/>
</dbReference>
<dbReference type="PRINTS" id="PR00039">
    <property type="entry name" value="HTHLYSR"/>
</dbReference>
<dbReference type="Pfam" id="PF00126">
    <property type="entry name" value="HTH_1"/>
    <property type="match status" value="1"/>
</dbReference>
<keyword evidence="2" id="KW-0805">Transcription regulation</keyword>
<evidence type="ECO:0000256" key="2">
    <source>
        <dbReference type="ARBA" id="ARBA00023015"/>
    </source>
</evidence>
<dbReference type="InterPro" id="IPR036390">
    <property type="entry name" value="WH_DNA-bd_sf"/>
</dbReference>
<evidence type="ECO:0000256" key="1">
    <source>
        <dbReference type="ARBA" id="ARBA00009437"/>
    </source>
</evidence>
<evidence type="ECO:0000259" key="5">
    <source>
        <dbReference type="PROSITE" id="PS50931"/>
    </source>
</evidence>
<gene>
    <name evidence="6" type="ORF">NBZ79_13665</name>
</gene>
<keyword evidence="7" id="KW-1185">Reference proteome</keyword>
<name>A0ABY4VZ86_9PROT</name>
<feature type="domain" description="HTH lysR-type" evidence="5">
    <location>
        <begin position="1"/>
        <end position="58"/>
    </location>
</feature>
<protein>
    <submittedName>
        <fullName evidence="6">LysR family transcriptional regulator</fullName>
    </submittedName>
</protein>
<dbReference type="SUPFAM" id="SSF53850">
    <property type="entry name" value="Periplasmic binding protein-like II"/>
    <property type="match status" value="1"/>
</dbReference>
<dbReference type="InterPro" id="IPR005119">
    <property type="entry name" value="LysR_subst-bd"/>
</dbReference>
<dbReference type="SUPFAM" id="SSF46785">
    <property type="entry name" value="Winged helix' DNA-binding domain"/>
    <property type="match status" value="1"/>
</dbReference>
<dbReference type="Proteomes" id="UP001056291">
    <property type="component" value="Chromosome"/>
</dbReference>